<evidence type="ECO:0000313" key="2">
    <source>
        <dbReference type="EMBL" id="GHD87438.1"/>
    </source>
</evidence>
<evidence type="ECO:0000256" key="1">
    <source>
        <dbReference type="SAM" id="MobiDB-lite"/>
    </source>
</evidence>
<dbReference type="RefSeq" id="WP_190177308.1">
    <property type="nucleotide sequence ID" value="NZ_BMVF01000004.1"/>
</dbReference>
<dbReference type="Proteomes" id="UP000608955">
    <property type="component" value="Unassembled WGS sequence"/>
</dbReference>
<evidence type="ECO:0008006" key="4">
    <source>
        <dbReference type="Google" id="ProtNLM"/>
    </source>
</evidence>
<feature type="compositionally biased region" description="Low complexity" evidence="1">
    <location>
        <begin position="155"/>
        <end position="195"/>
    </location>
</feature>
<feature type="compositionally biased region" description="Low complexity" evidence="1">
    <location>
        <begin position="278"/>
        <end position="307"/>
    </location>
</feature>
<gene>
    <name evidence="2" type="ORF">GCM10010508_19570</name>
</gene>
<feature type="compositionally biased region" description="Pro residues" evidence="1">
    <location>
        <begin position="75"/>
        <end position="92"/>
    </location>
</feature>
<evidence type="ECO:0000313" key="3">
    <source>
        <dbReference type="Proteomes" id="UP000608955"/>
    </source>
</evidence>
<protein>
    <recommendedName>
        <fullName evidence="4">Regulatory protein</fullName>
    </recommendedName>
</protein>
<dbReference type="AlphaFoldDB" id="A0A918Y129"/>
<accession>A0A918Y129</accession>
<feature type="compositionally biased region" description="Low complexity" evidence="1">
    <location>
        <begin position="93"/>
        <end position="132"/>
    </location>
</feature>
<dbReference type="EMBL" id="BMVF01000004">
    <property type="protein sequence ID" value="GHD87438.1"/>
    <property type="molecule type" value="Genomic_DNA"/>
</dbReference>
<reference evidence="2" key="1">
    <citation type="journal article" date="2014" name="Int. J. Syst. Evol. Microbiol.">
        <title>Complete genome sequence of Corynebacterium casei LMG S-19264T (=DSM 44701T), isolated from a smear-ripened cheese.</title>
        <authorList>
            <consortium name="US DOE Joint Genome Institute (JGI-PGF)"/>
            <person name="Walter F."/>
            <person name="Albersmeier A."/>
            <person name="Kalinowski J."/>
            <person name="Ruckert C."/>
        </authorList>
    </citation>
    <scope>NUCLEOTIDE SEQUENCE</scope>
    <source>
        <strain evidence="2">JCM 4654</strain>
    </source>
</reference>
<name>A0A918Y129_9ACTN</name>
<organism evidence="2 3">
    <name type="scientific">Streptomyces naganishii JCM 4654</name>
    <dbReference type="NCBI Taxonomy" id="1306179"/>
    <lineage>
        <taxon>Bacteria</taxon>
        <taxon>Bacillati</taxon>
        <taxon>Actinomycetota</taxon>
        <taxon>Actinomycetes</taxon>
        <taxon>Kitasatosporales</taxon>
        <taxon>Streptomycetaceae</taxon>
        <taxon>Streptomyces</taxon>
    </lineage>
</organism>
<reference evidence="2" key="2">
    <citation type="submission" date="2020-09" db="EMBL/GenBank/DDBJ databases">
        <authorList>
            <person name="Sun Q."/>
            <person name="Ohkuma M."/>
        </authorList>
    </citation>
    <scope>NUCLEOTIDE SEQUENCE</scope>
    <source>
        <strain evidence="2">JCM 4654</strain>
    </source>
</reference>
<comment type="caution">
    <text evidence="2">The sequence shown here is derived from an EMBL/GenBank/DDBJ whole genome shotgun (WGS) entry which is preliminary data.</text>
</comment>
<proteinExistence type="predicted"/>
<feature type="region of interest" description="Disordered" evidence="1">
    <location>
        <begin position="276"/>
        <end position="307"/>
    </location>
</feature>
<feature type="region of interest" description="Disordered" evidence="1">
    <location>
        <begin position="68"/>
        <end position="204"/>
    </location>
</feature>
<keyword evidence="3" id="KW-1185">Reference proteome</keyword>
<sequence>MSENTNTTPSSELTSQYIAQVTGDLEANVKEQERIGVEIAALQEQLTSLRRDHALLVSMQQALGIATPSTAPATTAPPAPALPESAPAPVPAPRGKASAKKSAAAPKAVRATKRAASGGTATAKPAEPAADAVTKLTGKSTGRSADKNTGKSADKTTATSTARTAAKPTTKAPAKTTAKTAAKTTAKTTAKAGKAAGAGGSRAGQPTLVELVRAHLSAQTEPRSAAEVTTALGQAHPDRRIQNTVVRTTLEGLVARNQAQRSKQGTSVFYTVAGGGQAAAQPAPSDAAGSPASTPAGATAATEETAG</sequence>
<feature type="compositionally biased region" description="Basic and acidic residues" evidence="1">
    <location>
        <begin position="144"/>
        <end position="154"/>
    </location>
</feature>